<feature type="short sequence motif" description="Histidine triad motif" evidence="4">
    <location>
        <begin position="116"/>
        <end position="120"/>
    </location>
</feature>
<name>A0A5M9QHK9_9HELI</name>
<evidence type="ECO:0000256" key="3">
    <source>
        <dbReference type="PIRSR" id="PIRSR639383-2"/>
    </source>
</evidence>
<sequence length="164" mass="18673">MQHIYAPWRSEYFTSTDSGCPFCAIALNAEDDEKNFVFYRDEVCYGVMNRYPYTPGHFLLIPYEHIDSPSALSTQSFLHLSNLAHKSIALLEDFGAQGINMGMNIKQIAGAGIPEHLHWHFVPRFSADTNFFTTISECRTYGVDFKAVYQQIKELAAIHLAKEL</sequence>
<dbReference type="PROSITE" id="PS51084">
    <property type="entry name" value="HIT_2"/>
    <property type="match status" value="1"/>
</dbReference>
<dbReference type="InterPro" id="IPR036265">
    <property type="entry name" value="HIT-like_sf"/>
</dbReference>
<gene>
    <name evidence="6" type="ORF">F4V45_08685</name>
</gene>
<dbReference type="InterPro" id="IPR011146">
    <property type="entry name" value="HIT-like"/>
</dbReference>
<feature type="binding site" evidence="3">
    <location>
        <position position="120"/>
    </location>
    <ligand>
        <name>substrate</name>
    </ligand>
</feature>
<feature type="active site" description="Tele-AMP-histidine intermediate" evidence="2">
    <location>
        <position position="118"/>
    </location>
</feature>
<proteinExistence type="predicted"/>
<dbReference type="GO" id="GO:0003824">
    <property type="term" value="F:catalytic activity"/>
    <property type="evidence" value="ECO:0007669"/>
    <property type="project" value="InterPro"/>
</dbReference>
<dbReference type="AlphaFoldDB" id="A0A5M9QHK9"/>
<keyword evidence="1" id="KW-0547">Nucleotide-binding</keyword>
<organism evidence="6 7">
    <name type="scientific">Helicobacter canis</name>
    <dbReference type="NCBI Taxonomy" id="29419"/>
    <lineage>
        <taxon>Bacteria</taxon>
        <taxon>Pseudomonadati</taxon>
        <taxon>Campylobacterota</taxon>
        <taxon>Epsilonproteobacteria</taxon>
        <taxon>Campylobacterales</taxon>
        <taxon>Helicobacteraceae</taxon>
        <taxon>Helicobacter</taxon>
    </lineage>
</organism>
<feature type="binding site" evidence="3">
    <location>
        <position position="49"/>
    </location>
    <ligand>
        <name>substrate</name>
    </ligand>
</feature>
<dbReference type="InterPro" id="IPR052908">
    <property type="entry name" value="AP-4-A_phosphorylase"/>
</dbReference>
<dbReference type="Proteomes" id="UP000323707">
    <property type="component" value="Unassembled WGS sequence"/>
</dbReference>
<evidence type="ECO:0000256" key="2">
    <source>
        <dbReference type="PIRSR" id="PIRSR639383-1"/>
    </source>
</evidence>
<evidence type="ECO:0000313" key="6">
    <source>
        <dbReference type="EMBL" id="KAA8707347.1"/>
    </source>
</evidence>
<comment type="caution">
    <text evidence="6">The sequence shown here is derived from an EMBL/GenBank/DDBJ whole genome shotgun (WGS) entry which is preliminary data.</text>
</comment>
<dbReference type="PANTHER" id="PTHR42997">
    <property type="entry name" value="HIT FAMILY HYDROLASE"/>
    <property type="match status" value="1"/>
</dbReference>
<reference evidence="6 7" key="1">
    <citation type="submission" date="2019-09" db="EMBL/GenBank/DDBJ databases">
        <title>Draft genome sequence of various Type strains from the CCUG.</title>
        <authorList>
            <person name="Pineiro-Iglesias B."/>
            <person name="Tunovic T."/>
            <person name="Unosson C."/>
            <person name="Inganas E."/>
            <person name="Ohlen M."/>
            <person name="Cardew S."/>
            <person name="Jensie-Markopoulos S."/>
            <person name="Salva-Serra F."/>
            <person name="Jaen-Luchoro D."/>
            <person name="Karlsson R."/>
            <person name="Svensson-Stadler L."/>
            <person name="Chun J."/>
            <person name="Moore E."/>
        </authorList>
    </citation>
    <scope>NUCLEOTIDE SEQUENCE [LARGE SCALE GENOMIC DNA]</scope>
    <source>
        <strain evidence="6 7">CCUG 32756T</strain>
    </source>
</reference>
<dbReference type="SUPFAM" id="SSF54197">
    <property type="entry name" value="HIT-like"/>
    <property type="match status" value="1"/>
</dbReference>
<accession>A0A5M9QHK9</accession>
<dbReference type="EMBL" id="VXKE01000022">
    <property type="protein sequence ID" value="KAA8707347.1"/>
    <property type="molecule type" value="Genomic_DNA"/>
</dbReference>
<dbReference type="InterPro" id="IPR039383">
    <property type="entry name" value="FHIT"/>
</dbReference>
<feature type="domain" description="HIT" evidence="5">
    <location>
        <begin position="24"/>
        <end position="131"/>
    </location>
</feature>
<dbReference type="Pfam" id="PF01230">
    <property type="entry name" value="HIT"/>
    <property type="match status" value="1"/>
</dbReference>
<evidence type="ECO:0000313" key="7">
    <source>
        <dbReference type="Proteomes" id="UP000323707"/>
    </source>
</evidence>
<evidence type="ECO:0000256" key="4">
    <source>
        <dbReference type="PROSITE-ProRule" id="PRU00464"/>
    </source>
</evidence>
<evidence type="ECO:0000256" key="1">
    <source>
        <dbReference type="ARBA" id="ARBA00022741"/>
    </source>
</evidence>
<dbReference type="CDD" id="cd01275">
    <property type="entry name" value="FHIT"/>
    <property type="match status" value="1"/>
</dbReference>
<dbReference type="RefSeq" id="WP_150337937.1">
    <property type="nucleotide sequence ID" value="NZ_JAERIX010000017.1"/>
</dbReference>
<dbReference type="GO" id="GO:0000166">
    <property type="term" value="F:nucleotide binding"/>
    <property type="evidence" value="ECO:0007669"/>
    <property type="project" value="UniProtKB-KW"/>
</dbReference>
<protein>
    <submittedName>
        <fullName evidence="6">HIT domain-containing protein</fullName>
    </submittedName>
</protein>
<evidence type="ECO:0000259" key="5">
    <source>
        <dbReference type="PROSITE" id="PS51084"/>
    </source>
</evidence>
<dbReference type="Gene3D" id="3.30.428.10">
    <property type="entry name" value="HIT-like"/>
    <property type="match status" value="1"/>
</dbReference>
<dbReference type="PANTHER" id="PTHR42997:SF1">
    <property type="entry name" value="AP-4-A PHOSPHORYLASE"/>
    <property type="match status" value="1"/>
</dbReference>